<feature type="compositionally biased region" description="Polar residues" evidence="1">
    <location>
        <begin position="131"/>
        <end position="146"/>
    </location>
</feature>
<dbReference type="HOGENOM" id="CLU_1036859_0_0_5"/>
<name>F4QKQ9_9CAUL</name>
<accession>F4QKQ9</accession>
<keyword evidence="3" id="KW-1185">Reference proteome</keyword>
<sequence length="250" mass="26853">MLAIAYIGWATSAKPVRVTAVAVEIISDVTSREMVATPVDELAVNKPEPVPSEADVAVPEPDAQPAPEPQKPAAPAKPDKKPEPIKKDKAPPDPKGKKAPVPDKKAPQPKTLDLDNLSNPPPAPKNKGRANPNTQQRNGGSLNGSGPQDAGEKAEMAALTKRLGRLWRLNCDIPGTRQVKIVVGFQLSRSGRLIKGPTWVNRRSDAVWVSNSQLAIAAVNRGAPFTDLSDGLYERDLEVEFDAEKVCRGY</sequence>
<evidence type="ECO:0000256" key="1">
    <source>
        <dbReference type="SAM" id="MobiDB-lite"/>
    </source>
</evidence>
<dbReference type="eggNOG" id="ENOG50333PH">
    <property type="taxonomic scope" value="Bacteria"/>
</dbReference>
<dbReference type="AlphaFoldDB" id="F4QKQ9"/>
<feature type="compositionally biased region" description="Basic and acidic residues" evidence="1">
    <location>
        <begin position="77"/>
        <end position="106"/>
    </location>
</feature>
<evidence type="ECO:0000313" key="2">
    <source>
        <dbReference type="EMBL" id="EGF93361.1"/>
    </source>
</evidence>
<gene>
    <name evidence="2" type="ORF">ABI_18010</name>
</gene>
<organism evidence="2 3">
    <name type="scientific">Asticcacaulis biprosthecium C19</name>
    <dbReference type="NCBI Taxonomy" id="715226"/>
    <lineage>
        <taxon>Bacteria</taxon>
        <taxon>Pseudomonadati</taxon>
        <taxon>Pseudomonadota</taxon>
        <taxon>Alphaproteobacteria</taxon>
        <taxon>Caulobacterales</taxon>
        <taxon>Caulobacteraceae</taxon>
        <taxon>Asticcacaulis</taxon>
    </lineage>
</organism>
<dbReference type="EMBL" id="GL883077">
    <property type="protein sequence ID" value="EGF93361.1"/>
    <property type="molecule type" value="Genomic_DNA"/>
</dbReference>
<protein>
    <submittedName>
        <fullName evidence="2">TonB-like protein</fullName>
    </submittedName>
</protein>
<dbReference type="Proteomes" id="UP000006512">
    <property type="component" value="Unassembled WGS sequence"/>
</dbReference>
<reference evidence="3" key="1">
    <citation type="submission" date="2011-03" db="EMBL/GenBank/DDBJ databases">
        <title>Draft genome sequence of Brevundimonas diminuta.</title>
        <authorList>
            <person name="Brown P.J.B."/>
            <person name="Buechlein A."/>
            <person name="Hemmerich C."/>
            <person name="Brun Y.V."/>
        </authorList>
    </citation>
    <scope>NUCLEOTIDE SEQUENCE [LARGE SCALE GENOMIC DNA]</scope>
    <source>
        <strain evidence="3">C19</strain>
    </source>
</reference>
<feature type="region of interest" description="Disordered" evidence="1">
    <location>
        <begin position="39"/>
        <end position="155"/>
    </location>
</feature>
<feature type="compositionally biased region" description="Pro residues" evidence="1">
    <location>
        <begin position="62"/>
        <end position="72"/>
    </location>
</feature>
<proteinExistence type="predicted"/>
<dbReference type="STRING" id="715226.ABI_18010"/>
<evidence type="ECO:0000313" key="3">
    <source>
        <dbReference type="Proteomes" id="UP000006512"/>
    </source>
</evidence>